<dbReference type="OMA" id="FVLMDFR"/>
<dbReference type="Gramene" id="CMK050CT">
    <property type="protein sequence ID" value="CMK050CT"/>
    <property type="gene ID" value="CMK050C"/>
</dbReference>
<evidence type="ECO:0000256" key="5">
    <source>
        <dbReference type="ARBA" id="ARBA00023027"/>
    </source>
</evidence>
<dbReference type="OrthoDB" id="1716816at2759"/>
<comment type="pathway">
    <text evidence="6">Carotenoid biosynthesis; beta-zeacarotene biosynthesis.</text>
</comment>
<dbReference type="Proteomes" id="UP000007014">
    <property type="component" value="Chromosome 11"/>
</dbReference>
<keyword evidence="4" id="KW-0125">Carotenoid biosynthesis</keyword>
<evidence type="ECO:0000256" key="6">
    <source>
        <dbReference type="ARBA" id="ARBA00037906"/>
    </source>
</evidence>
<dbReference type="SUPFAM" id="SSF51905">
    <property type="entry name" value="FAD/NAD(P)-binding domain"/>
    <property type="match status" value="1"/>
</dbReference>
<dbReference type="GO" id="GO:0016705">
    <property type="term" value="F:oxidoreductase activity, acting on paired donors, with incorporation or reduction of molecular oxygen"/>
    <property type="evidence" value="ECO:0007669"/>
    <property type="project" value="InterPro"/>
</dbReference>
<dbReference type="Pfam" id="PF05834">
    <property type="entry name" value="Lycopene_cycl"/>
    <property type="match status" value="1"/>
</dbReference>
<dbReference type="GO" id="GO:0016117">
    <property type="term" value="P:carotenoid biosynthetic process"/>
    <property type="evidence" value="ECO:0007669"/>
    <property type="project" value="UniProtKB-KW"/>
</dbReference>
<protein>
    <recommendedName>
        <fullName evidence="3">lycopene beta-cyclase</fullName>
        <ecNumber evidence="3">5.5.1.19</ecNumber>
    </recommendedName>
</protein>
<dbReference type="GO" id="GO:0045436">
    <property type="term" value="F:lycopene beta cyclase activity"/>
    <property type="evidence" value="ECO:0007669"/>
    <property type="project" value="EnsemblPlants"/>
</dbReference>
<evidence type="ECO:0000256" key="4">
    <source>
        <dbReference type="ARBA" id="ARBA00022746"/>
    </source>
</evidence>
<gene>
    <name evidence="7" type="ORF">CYME_CMK050C</name>
</gene>
<evidence type="ECO:0000256" key="1">
    <source>
        <dbReference type="ARBA" id="ARBA00005089"/>
    </source>
</evidence>
<keyword evidence="8" id="KW-1185">Reference proteome</keyword>
<keyword evidence="5" id="KW-0520">NAD</keyword>
<dbReference type="eggNOG" id="ENOG502QT2F">
    <property type="taxonomic scope" value="Eukaryota"/>
</dbReference>
<reference evidence="7 8" key="1">
    <citation type="journal article" date="2004" name="Nature">
        <title>Genome sequence of the ultrasmall unicellular red alga Cyanidioschyzon merolae 10D.</title>
        <authorList>
            <person name="Matsuzaki M."/>
            <person name="Misumi O."/>
            <person name="Shin-i T."/>
            <person name="Maruyama S."/>
            <person name="Takahara M."/>
            <person name="Miyagishima S."/>
            <person name="Mori T."/>
            <person name="Nishida K."/>
            <person name="Yagisawa F."/>
            <person name="Nishida K."/>
            <person name="Yoshida Y."/>
            <person name="Nishimura Y."/>
            <person name="Nakao S."/>
            <person name="Kobayashi T."/>
            <person name="Momoyama Y."/>
            <person name="Higashiyama T."/>
            <person name="Minoda A."/>
            <person name="Sano M."/>
            <person name="Nomoto H."/>
            <person name="Oishi K."/>
            <person name="Hayashi H."/>
            <person name="Ohta F."/>
            <person name="Nishizaka S."/>
            <person name="Haga S."/>
            <person name="Miura S."/>
            <person name="Morishita T."/>
            <person name="Kabeya Y."/>
            <person name="Terasawa K."/>
            <person name="Suzuki Y."/>
            <person name="Ishii Y."/>
            <person name="Asakawa S."/>
            <person name="Takano H."/>
            <person name="Ohta N."/>
            <person name="Kuroiwa H."/>
            <person name="Tanaka K."/>
            <person name="Shimizu N."/>
            <person name="Sugano S."/>
            <person name="Sato N."/>
            <person name="Nozaki H."/>
            <person name="Ogasawara N."/>
            <person name="Kohara Y."/>
            <person name="Kuroiwa T."/>
        </authorList>
    </citation>
    <scope>NUCLEOTIDE SEQUENCE [LARGE SCALE GENOMIC DNA]</scope>
    <source>
        <strain evidence="7 8">10D</strain>
    </source>
</reference>
<comment type="pathway">
    <text evidence="1">Carotenoid biosynthesis; beta-carotene biosynthesis.</text>
</comment>
<dbReference type="NCBIfam" id="TIGR01790">
    <property type="entry name" value="carotene-cycl"/>
    <property type="match status" value="1"/>
</dbReference>
<evidence type="ECO:0000256" key="3">
    <source>
        <dbReference type="ARBA" id="ARBA00012242"/>
    </source>
</evidence>
<evidence type="ECO:0000256" key="2">
    <source>
        <dbReference type="ARBA" id="ARBA00006599"/>
    </source>
</evidence>
<dbReference type="EMBL" id="AP006493">
    <property type="protein sequence ID" value="BAM80445.1"/>
    <property type="molecule type" value="Genomic_DNA"/>
</dbReference>
<accession>M1V5C8</accession>
<dbReference type="PANTHER" id="PTHR39757">
    <property type="match status" value="1"/>
</dbReference>
<dbReference type="InterPro" id="IPR010108">
    <property type="entry name" value="Lycopene_cyclase_b/e"/>
</dbReference>
<dbReference type="EC" id="5.5.1.19" evidence="3"/>
<dbReference type="AlphaFoldDB" id="M1V5C8"/>
<dbReference type="HOGENOM" id="CLU_032956_1_0_1"/>
<dbReference type="STRING" id="280699.M1V5C8"/>
<dbReference type="InterPro" id="IPR036188">
    <property type="entry name" value="FAD/NAD-bd_sf"/>
</dbReference>
<name>M1V5C8_CYAM1</name>
<dbReference type="PANTHER" id="PTHR39757:SF5">
    <property type="entry name" value="OS02G0190600 PROTEIN"/>
    <property type="match status" value="1"/>
</dbReference>
<evidence type="ECO:0000313" key="8">
    <source>
        <dbReference type="Proteomes" id="UP000007014"/>
    </source>
</evidence>
<dbReference type="KEGG" id="cme:CYME_CMK050C"/>
<organism evidence="7 8">
    <name type="scientific">Cyanidioschyzon merolae (strain NIES-3377 / 10D)</name>
    <name type="common">Unicellular red alga</name>
    <dbReference type="NCBI Taxonomy" id="280699"/>
    <lineage>
        <taxon>Eukaryota</taxon>
        <taxon>Rhodophyta</taxon>
        <taxon>Bangiophyceae</taxon>
        <taxon>Cyanidiales</taxon>
        <taxon>Cyanidiaceae</taxon>
        <taxon>Cyanidioschyzon</taxon>
    </lineage>
</organism>
<proteinExistence type="inferred from homology"/>
<dbReference type="Gene3D" id="3.50.50.60">
    <property type="entry name" value="FAD/NAD(P)-binding domain"/>
    <property type="match status" value="1"/>
</dbReference>
<evidence type="ECO:0000313" key="7">
    <source>
        <dbReference type="EMBL" id="BAM80445.1"/>
    </source>
</evidence>
<reference evidence="7 8" key="2">
    <citation type="journal article" date="2007" name="BMC Biol.">
        <title>A 100%-complete sequence reveals unusually simple genomic features in the hot-spring red alga Cyanidioschyzon merolae.</title>
        <authorList>
            <person name="Nozaki H."/>
            <person name="Takano H."/>
            <person name="Misumi O."/>
            <person name="Terasawa K."/>
            <person name="Matsuzaki M."/>
            <person name="Maruyama S."/>
            <person name="Nishida K."/>
            <person name="Yagisawa F."/>
            <person name="Yoshida Y."/>
            <person name="Fujiwara T."/>
            <person name="Takio S."/>
            <person name="Tamura K."/>
            <person name="Chung S.J."/>
            <person name="Nakamura S."/>
            <person name="Kuroiwa H."/>
            <person name="Tanaka K."/>
            <person name="Sato N."/>
            <person name="Kuroiwa T."/>
        </authorList>
    </citation>
    <scope>NUCLEOTIDE SEQUENCE [LARGE SCALE GENOMIC DNA]</scope>
    <source>
        <strain evidence="7 8">10D</strain>
    </source>
</reference>
<dbReference type="SMR" id="M1V5C8"/>
<comment type="similarity">
    <text evidence="2">Belongs to the lycopene cyclase family.</text>
</comment>
<dbReference type="GeneID" id="16994385"/>
<dbReference type="RefSeq" id="XP_005536481.1">
    <property type="nucleotide sequence ID" value="XM_005536424.1"/>
</dbReference>
<sequence length="504" mass="57154">MFVANLPETVYSRRGVLKSPQKSGVCWKLPKTANAAPVKYLERDRRFRKPQVAVCLEAGQRLSQQENPPKDTSSLYFDIAIVGAGPAGLALAAELSELNLSSELSPVGKVVSIVVVEKDFSRRWLPNYGVWVDEVEHLDIKDCFAAVWPKVAVYLPHKIIKKREYARIDRQKLKQKLTAKCLRNGSGIVLQEGEVKGSDLEKGILRLRCTSANGQFSELEIRARRIVDTTGHSTVLVKFTEPHHPSYQAAYGIEALVESHPFPLDEMILMDYREPSSIQRLPKGPDSSYYSVPTFLYAMPMASDRIFVEETSLTARPAVPFEELRDRLYKRLKDLGITVNCALEEEFCLIPMGGSLPDLDQPLLGFGGTAGLVHPATGYMMARTLNLARPLARAIFLREARNLETNPWKEVLWTRTNVIQRDFYTFGGEVLLDMNLNEIQEFFAAFFKLREEAWKNFLSFRQLSGQERLAFGLGVFLKTTNKVRFKLIRKALQNWRPLIRSILS</sequence>